<keyword evidence="1" id="KW-0732">Signal</keyword>
<gene>
    <name evidence="3" type="ORF">JOC77_004269</name>
</gene>
<dbReference type="PANTHER" id="PTHR39160:SF4">
    <property type="entry name" value="RESUSCITATION-PROMOTING FACTOR RPFB"/>
    <property type="match status" value="1"/>
</dbReference>
<dbReference type="SMART" id="SM01208">
    <property type="entry name" value="G5"/>
    <property type="match status" value="1"/>
</dbReference>
<comment type="caution">
    <text evidence="3">The sequence shown here is derived from an EMBL/GenBank/DDBJ whole genome shotgun (WGS) entry which is preliminary data.</text>
</comment>
<keyword evidence="4" id="KW-1185">Reference proteome</keyword>
<dbReference type="Proteomes" id="UP000823486">
    <property type="component" value="Unassembled WGS sequence"/>
</dbReference>
<dbReference type="EMBL" id="JAFBFI010000038">
    <property type="protein sequence ID" value="MBM7694790.1"/>
    <property type="molecule type" value="Genomic_DNA"/>
</dbReference>
<reference evidence="3 4" key="1">
    <citation type="submission" date="2021-01" db="EMBL/GenBank/DDBJ databases">
        <title>Genomic Encyclopedia of Type Strains, Phase IV (KMG-IV): sequencing the most valuable type-strain genomes for metagenomic binning, comparative biology and taxonomic classification.</title>
        <authorList>
            <person name="Goeker M."/>
        </authorList>
    </citation>
    <scope>NUCLEOTIDE SEQUENCE [LARGE SCALE GENOMIC DNA]</scope>
    <source>
        <strain evidence="3 4">DSM 105482</strain>
    </source>
</reference>
<sequence>MKNLFSKSFISKKLAISVTSLVVFAASMGIYLYHTTKKTVAITLDGQQKVVKTHAATINDILKDLEITVHAEDYVHPEPHTKVKENLQVVLESAKQVEIIQDQEKKKVWTTAKTVGRLLEQEKLKVTAHDQVSPSQNTSIKNGMTLEINKAFPVGINLAGKKSKVWSTSTTVADFLEQQKIKLNDLDRVEPGLHEQIKPGNMVKVVRVEKVTDVVEEPVNYAVITKKDANLKQGTKKIITEGQKGLISRQFSVVRENGKEVERKLINQKTIKQKKNKVIAVGTKILVAQASRGQESGGASSGKEFYVNSTAYTAHCNGCSGFTSTGINLRSNPNSKVIAVDPRIIPLGSKVYVEGYGYAIAADKGGAIKGHKIDVFFPSTADAYKWGVRKIKIRVLN</sequence>
<dbReference type="InterPro" id="IPR007137">
    <property type="entry name" value="DUF348"/>
</dbReference>
<dbReference type="Gene3D" id="2.40.40.10">
    <property type="entry name" value="RlpA-like domain"/>
    <property type="match status" value="1"/>
</dbReference>
<accession>A0ABS2QNP6</accession>
<dbReference type="Gene3D" id="2.20.230.10">
    <property type="entry name" value="Resuscitation-promoting factor rpfb"/>
    <property type="match status" value="1"/>
</dbReference>
<proteinExistence type="predicted"/>
<organism evidence="3 4">
    <name type="scientific">Peribacillus deserti</name>
    <dbReference type="NCBI Taxonomy" id="673318"/>
    <lineage>
        <taxon>Bacteria</taxon>
        <taxon>Bacillati</taxon>
        <taxon>Bacillota</taxon>
        <taxon>Bacilli</taxon>
        <taxon>Bacillales</taxon>
        <taxon>Bacillaceae</taxon>
        <taxon>Peribacillus</taxon>
    </lineage>
</organism>
<dbReference type="InterPro" id="IPR010611">
    <property type="entry name" value="3D_dom"/>
</dbReference>
<dbReference type="PANTHER" id="PTHR39160">
    <property type="entry name" value="CELL WALL-BINDING PROTEIN YOCH"/>
    <property type="match status" value="1"/>
</dbReference>
<dbReference type="PROSITE" id="PS51109">
    <property type="entry name" value="G5"/>
    <property type="match status" value="1"/>
</dbReference>
<dbReference type="InterPro" id="IPR036908">
    <property type="entry name" value="RlpA-like_sf"/>
</dbReference>
<dbReference type="InterPro" id="IPR011098">
    <property type="entry name" value="G5_dom"/>
</dbReference>
<evidence type="ECO:0000256" key="1">
    <source>
        <dbReference type="ARBA" id="ARBA00022729"/>
    </source>
</evidence>
<evidence type="ECO:0000313" key="4">
    <source>
        <dbReference type="Proteomes" id="UP000823486"/>
    </source>
</evidence>
<dbReference type="Pfam" id="PF03990">
    <property type="entry name" value="DUF348"/>
    <property type="match status" value="3"/>
</dbReference>
<dbReference type="CDD" id="cd22786">
    <property type="entry name" value="DPBB_YuiC-like"/>
    <property type="match status" value="1"/>
</dbReference>
<evidence type="ECO:0000313" key="3">
    <source>
        <dbReference type="EMBL" id="MBM7694790.1"/>
    </source>
</evidence>
<protein>
    <submittedName>
        <fullName evidence="3">Uncharacterized protein YabE (DUF348 family)</fullName>
    </submittedName>
</protein>
<dbReference type="Pfam" id="PF07501">
    <property type="entry name" value="G5"/>
    <property type="match status" value="1"/>
</dbReference>
<name>A0ABS2QNP6_9BACI</name>
<dbReference type="InterPro" id="IPR051933">
    <property type="entry name" value="Resuscitation_pf_RpfB"/>
</dbReference>
<evidence type="ECO:0000259" key="2">
    <source>
        <dbReference type="PROSITE" id="PS51109"/>
    </source>
</evidence>
<feature type="domain" description="G5" evidence="2">
    <location>
        <begin position="205"/>
        <end position="285"/>
    </location>
</feature>
<dbReference type="RefSeq" id="WP_204548278.1">
    <property type="nucleotide sequence ID" value="NZ_JAFBFI010000038.1"/>
</dbReference>
<dbReference type="SUPFAM" id="SSF50685">
    <property type="entry name" value="Barwin-like endoglucanases"/>
    <property type="match status" value="1"/>
</dbReference>
<dbReference type="Pfam" id="PF06725">
    <property type="entry name" value="3D"/>
    <property type="match status" value="1"/>
</dbReference>